<dbReference type="Pfam" id="PF18962">
    <property type="entry name" value="Por_Secre_tail"/>
    <property type="match status" value="1"/>
</dbReference>
<dbReference type="InterPro" id="IPR044925">
    <property type="entry name" value="His-Me_finger_sf"/>
</dbReference>
<keyword evidence="1" id="KW-0540">Nuclease</keyword>
<evidence type="ECO:0000256" key="1">
    <source>
        <dbReference type="ARBA" id="ARBA00022722"/>
    </source>
</evidence>
<evidence type="ECO:0000259" key="3">
    <source>
        <dbReference type="PROSITE" id="PS51841"/>
    </source>
</evidence>
<dbReference type="AlphaFoldDB" id="A0A3B1CT87"/>
<reference evidence="4" key="1">
    <citation type="submission" date="2018-06" db="EMBL/GenBank/DDBJ databases">
        <authorList>
            <person name="Zhirakovskaya E."/>
        </authorList>
    </citation>
    <scope>NUCLEOTIDE SEQUENCE</scope>
</reference>
<name>A0A3B1CT87_9ZZZZ</name>
<dbReference type="EMBL" id="UOGD01000314">
    <property type="protein sequence ID" value="VAX25880.1"/>
    <property type="molecule type" value="Genomic_DNA"/>
</dbReference>
<dbReference type="InterPro" id="IPR007346">
    <property type="entry name" value="Endonuclease-I"/>
</dbReference>
<dbReference type="PANTHER" id="PTHR33607:SF2">
    <property type="entry name" value="ENDONUCLEASE-1"/>
    <property type="match status" value="1"/>
</dbReference>
<dbReference type="InterPro" id="IPR026444">
    <property type="entry name" value="Secre_tail"/>
</dbReference>
<dbReference type="PANTHER" id="PTHR33607">
    <property type="entry name" value="ENDONUCLEASE-1"/>
    <property type="match status" value="1"/>
</dbReference>
<dbReference type="Gene3D" id="2.60.40.4070">
    <property type="match status" value="1"/>
</dbReference>
<dbReference type="Pfam" id="PF04231">
    <property type="entry name" value="Endonuclease_1"/>
    <property type="match status" value="1"/>
</dbReference>
<protein>
    <recommendedName>
        <fullName evidence="3">LTD domain-containing protein</fullName>
    </recommendedName>
</protein>
<sequence length="950" mass="104125">LQNITGGNSASSGTPSQFDLTIIESSSGNYYDNIDPNLTTFVDDLKNRIRYPYTHVPYSQFDETNIANFASHDNGDGTRSVFGVYSNYEYIYSGTFTWTVLSREHTFPHSWMPTNPADDPVERDEYADQHHLFPTHQNNANAIRSNHPLGNVVTITDAFIDAKFGTDADGNTVYEPRDQHKGDAARAILYMALRYDDVDGYDWGFNSVNSHIINDLGRDPQDIDVLLSWHQQDPPDQWELDRNDYVQSIQDNRNPFVDHPEYVNYINFYTMEYISKDLFFSEYVEGSSNNKALEIFNNTGSDIDLLATGYKVEIYSNGNSTPSWTTSLTGTLIDGDVYVVANSSADAAILAVADQTTASVNFNGNDAVALVKGAEIVDVIGQIGFDPGTEWGTGDISTKDNTIRRRSSIGAGDPDGSDIFDPSVEWIGFALDTFDGLGTHAVNAGAPTISNISRTLKVPTASQNTTVTADVTDDQSVGIVKIKYTVDGGIEQEVSAGNTTASTYEGTIPSSAYSDGSLLEYWIYAEDGDGASSVSSHQKVFTGTTLISNLHSIDSDGRLLYIGTYARISGIATVASGIFSTTSLDVYLQDNTAGINVYKNSLTTTITRGNNYTVAGILDQYNGKTEIIPDDLTTDIIDNGPGTLPDPTVMIISNFLLAPETYEGMLTGIQHLTNTGGGEAWPADGLNASLVVTDDGGSNTLVLRVDKDTDIDGTIEPLWAKDIVGIFGQYDNAPPYNWGYQIQPRNLNDIQDDGALPVELTSFTATAMTKGIMLNWSTATEVNNYGFEVQRSDLSAVEGVGSQKSEFQTIGFVEGHGNSNSPKDYSYFDNSSVFGEISYRLKQIDTDGKFEYSDVVTDTSNKLAKYELYQNYPNPFNPSTLINYSLAKDSRVNISIYNTLGQKVIELVNKQQSAGIYKVEFNANNLASGLYFYRLETNGFSKTMKMILLR</sequence>
<organism evidence="4">
    <name type="scientific">hydrothermal vent metagenome</name>
    <dbReference type="NCBI Taxonomy" id="652676"/>
    <lineage>
        <taxon>unclassified sequences</taxon>
        <taxon>metagenomes</taxon>
        <taxon>ecological metagenomes</taxon>
    </lineage>
</organism>
<keyword evidence="2" id="KW-0378">Hydrolase</keyword>
<dbReference type="GO" id="GO:0016787">
    <property type="term" value="F:hydrolase activity"/>
    <property type="evidence" value="ECO:0007669"/>
    <property type="project" value="UniProtKB-KW"/>
</dbReference>
<feature type="domain" description="LTD" evidence="3">
    <location>
        <begin position="267"/>
        <end position="384"/>
    </location>
</feature>
<evidence type="ECO:0000256" key="2">
    <source>
        <dbReference type="ARBA" id="ARBA00022801"/>
    </source>
</evidence>
<dbReference type="NCBIfam" id="TIGR04183">
    <property type="entry name" value="Por_Secre_tail"/>
    <property type="match status" value="1"/>
</dbReference>
<proteinExistence type="predicted"/>
<dbReference type="Pfam" id="PF00932">
    <property type="entry name" value="LTD"/>
    <property type="match status" value="1"/>
</dbReference>
<feature type="non-terminal residue" evidence="4">
    <location>
        <position position="1"/>
    </location>
</feature>
<dbReference type="InterPro" id="IPR001322">
    <property type="entry name" value="Lamin_tail_dom"/>
</dbReference>
<dbReference type="SUPFAM" id="SSF54060">
    <property type="entry name" value="His-Me finger endonucleases"/>
    <property type="match status" value="1"/>
</dbReference>
<dbReference type="GO" id="GO:0004518">
    <property type="term" value="F:nuclease activity"/>
    <property type="evidence" value="ECO:0007669"/>
    <property type="project" value="UniProtKB-KW"/>
</dbReference>
<dbReference type="PROSITE" id="PS51841">
    <property type="entry name" value="LTD"/>
    <property type="match status" value="1"/>
</dbReference>
<accession>A0A3B1CT87</accession>
<gene>
    <name evidence="4" type="ORF">MNBD_IGNAVI01-2582</name>
</gene>
<evidence type="ECO:0000313" key="4">
    <source>
        <dbReference type="EMBL" id="VAX25880.1"/>
    </source>
</evidence>